<evidence type="ECO:0000256" key="7">
    <source>
        <dbReference type="ARBA" id="ARBA00023157"/>
    </source>
</evidence>
<dbReference type="InterPro" id="IPR013106">
    <property type="entry name" value="Ig_V-set"/>
</dbReference>
<dbReference type="InterPro" id="IPR007110">
    <property type="entry name" value="Ig-like_dom"/>
</dbReference>
<dbReference type="Proteomes" id="UP000606274">
    <property type="component" value="Unassembled WGS sequence"/>
</dbReference>
<reference evidence="13" key="1">
    <citation type="submission" date="2020-08" db="EMBL/GenBank/DDBJ databases">
        <title>Chromosome-level assembly of Southern catfish (Silurus meridionalis) provides insights into visual adaptation to the nocturnal and benthic lifestyles.</title>
        <authorList>
            <person name="Zhang Y."/>
            <person name="Wang D."/>
            <person name="Peng Z."/>
        </authorList>
    </citation>
    <scope>NUCLEOTIDE SEQUENCE</scope>
    <source>
        <strain evidence="13">SWU-2019-XX</strain>
        <tissue evidence="13">Muscle</tissue>
    </source>
</reference>
<evidence type="ECO:0000256" key="8">
    <source>
        <dbReference type="ARBA" id="ARBA00023170"/>
    </source>
</evidence>
<dbReference type="PANTHER" id="PTHR25466:SF14">
    <property type="entry name" value="BUTYROPHILIN SUBFAMILY 2 MEMBER A2-LIKE-RELATED"/>
    <property type="match status" value="1"/>
</dbReference>
<evidence type="ECO:0000256" key="11">
    <source>
        <dbReference type="SAM" id="SignalP"/>
    </source>
</evidence>
<dbReference type="Pfam" id="PF07686">
    <property type="entry name" value="V-set"/>
    <property type="match status" value="1"/>
</dbReference>
<keyword evidence="7" id="KW-1015">Disulfide bond</keyword>
<dbReference type="InterPro" id="IPR051713">
    <property type="entry name" value="T-cell_Activation_Regulation"/>
</dbReference>
<evidence type="ECO:0000256" key="4">
    <source>
        <dbReference type="ARBA" id="ARBA00022729"/>
    </source>
</evidence>
<keyword evidence="4 11" id="KW-0732">Signal</keyword>
<evidence type="ECO:0000256" key="2">
    <source>
        <dbReference type="ARBA" id="ARBA00022475"/>
    </source>
</evidence>
<dbReference type="InterPro" id="IPR013783">
    <property type="entry name" value="Ig-like_fold"/>
</dbReference>
<keyword evidence="10" id="KW-0393">Immunoglobulin domain</keyword>
<dbReference type="PANTHER" id="PTHR25466">
    <property type="entry name" value="T-LYMPHOCYTE ACTIVATION ANTIGEN"/>
    <property type="match status" value="1"/>
</dbReference>
<keyword evidence="3" id="KW-0812">Transmembrane</keyword>
<proteinExistence type="predicted"/>
<evidence type="ECO:0000313" key="14">
    <source>
        <dbReference type="Proteomes" id="UP000606274"/>
    </source>
</evidence>
<evidence type="ECO:0000313" key="13">
    <source>
        <dbReference type="EMBL" id="KAF7688321.1"/>
    </source>
</evidence>
<protein>
    <recommendedName>
        <fullName evidence="12">Ig-like domain-containing protein</fullName>
    </recommendedName>
</protein>
<evidence type="ECO:0000256" key="3">
    <source>
        <dbReference type="ARBA" id="ARBA00022692"/>
    </source>
</evidence>
<evidence type="ECO:0000256" key="6">
    <source>
        <dbReference type="ARBA" id="ARBA00023136"/>
    </source>
</evidence>
<feature type="domain" description="Ig-like" evidence="12">
    <location>
        <begin position="14"/>
        <end position="117"/>
    </location>
</feature>
<keyword evidence="6" id="KW-0472">Membrane</keyword>
<accession>A0A8T0AAJ2</accession>
<dbReference type="GO" id="GO:0007166">
    <property type="term" value="P:cell surface receptor signaling pathway"/>
    <property type="evidence" value="ECO:0007669"/>
    <property type="project" value="TreeGrafter"/>
</dbReference>
<keyword evidence="5" id="KW-1133">Transmembrane helix</keyword>
<gene>
    <name evidence="13" type="ORF">HF521_014327</name>
</gene>
<dbReference type="GO" id="GO:0042102">
    <property type="term" value="P:positive regulation of T cell proliferation"/>
    <property type="evidence" value="ECO:0007669"/>
    <property type="project" value="TreeGrafter"/>
</dbReference>
<keyword evidence="2" id="KW-1003">Cell membrane</keyword>
<comment type="caution">
    <text evidence="13">The sequence shown here is derived from an EMBL/GenBank/DDBJ whole genome shotgun (WGS) entry which is preliminary data.</text>
</comment>
<dbReference type="GO" id="GO:0071222">
    <property type="term" value="P:cellular response to lipopolysaccharide"/>
    <property type="evidence" value="ECO:0007669"/>
    <property type="project" value="TreeGrafter"/>
</dbReference>
<dbReference type="Gene3D" id="2.60.40.10">
    <property type="entry name" value="Immunoglobulins"/>
    <property type="match status" value="1"/>
</dbReference>
<dbReference type="GO" id="GO:0009897">
    <property type="term" value="C:external side of plasma membrane"/>
    <property type="evidence" value="ECO:0007669"/>
    <property type="project" value="TreeGrafter"/>
</dbReference>
<dbReference type="EMBL" id="JABFDY010000026">
    <property type="protein sequence ID" value="KAF7688321.1"/>
    <property type="molecule type" value="Genomic_DNA"/>
</dbReference>
<dbReference type="GO" id="GO:0006955">
    <property type="term" value="P:immune response"/>
    <property type="evidence" value="ECO:0007669"/>
    <property type="project" value="TreeGrafter"/>
</dbReference>
<dbReference type="InterPro" id="IPR036179">
    <property type="entry name" value="Ig-like_dom_sf"/>
</dbReference>
<keyword evidence="9" id="KW-0325">Glycoprotein</keyword>
<feature type="signal peptide" evidence="11">
    <location>
        <begin position="1"/>
        <end position="17"/>
    </location>
</feature>
<evidence type="ECO:0000256" key="9">
    <source>
        <dbReference type="ARBA" id="ARBA00023180"/>
    </source>
</evidence>
<keyword evidence="14" id="KW-1185">Reference proteome</keyword>
<dbReference type="PROSITE" id="PS50835">
    <property type="entry name" value="IG_LIKE"/>
    <property type="match status" value="1"/>
</dbReference>
<dbReference type="SMART" id="SM00409">
    <property type="entry name" value="IG"/>
    <property type="match status" value="1"/>
</dbReference>
<keyword evidence="8" id="KW-0675">Receptor</keyword>
<dbReference type="SUPFAM" id="SSF48726">
    <property type="entry name" value="Immunoglobulin"/>
    <property type="match status" value="1"/>
</dbReference>
<evidence type="ECO:0000259" key="12">
    <source>
        <dbReference type="PROSITE" id="PS50835"/>
    </source>
</evidence>
<sequence length="160" mass="18211">MLQIYFLLWVYCFPVLGDKAQSITIEAVQGDSVILPCSARGYEKDVFWRCNTTKTVYDIIEGKEDLYEQDAVFRGRVKSFPSKFTEGNYSIRLSDVIYSDAGNYSCKIPYTNTVHVELRLNVYPPRSQHPYLQQNGGVDIQPVHLLVFSAALLGLSILLF</sequence>
<name>A0A8T0AAJ2_SILME</name>
<dbReference type="AlphaFoldDB" id="A0A8T0AAJ2"/>
<evidence type="ECO:0000256" key="10">
    <source>
        <dbReference type="ARBA" id="ARBA00023319"/>
    </source>
</evidence>
<feature type="chain" id="PRO_5035874401" description="Ig-like domain-containing protein" evidence="11">
    <location>
        <begin position="18"/>
        <end position="160"/>
    </location>
</feature>
<evidence type="ECO:0000256" key="1">
    <source>
        <dbReference type="ARBA" id="ARBA00004251"/>
    </source>
</evidence>
<organism evidence="13 14">
    <name type="scientific">Silurus meridionalis</name>
    <name type="common">Southern catfish</name>
    <name type="synonym">Silurus soldatovi meridionalis</name>
    <dbReference type="NCBI Taxonomy" id="175797"/>
    <lineage>
        <taxon>Eukaryota</taxon>
        <taxon>Metazoa</taxon>
        <taxon>Chordata</taxon>
        <taxon>Craniata</taxon>
        <taxon>Vertebrata</taxon>
        <taxon>Euteleostomi</taxon>
        <taxon>Actinopterygii</taxon>
        <taxon>Neopterygii</taxon>
        <taxon>Teleostei</taxon>
        <taxon>Ostariophysi</taxon>
        <taxon>Siluriformes</taxon>
        <taxon>Siluridae</taxon>
        <taxon>Silurus</taxon>
    </lineage>
</organism>
<dbReference type="GO" id="GO:0042130">
    <property type="term" value="P:negative regulation of T cell proliferation"/>
    <property type="evidence" value="ECO:0007669"/>
    <property type="project" value="TreeGrafter"/>
</dbReference>
<dbReference type="GO" id="GO:0031295">
    <property type="term" value="P:T cell costimulation"/>
    <property type="evidence" value="ECO:0007669"/>
    <property type="project" value="TreeGrafter"/>
</dbReference>
<dbReference type="InterPro" id="IPR003599">
    <property type="entry name" value="Ig_sub"/>
</dbReference>
<comment type="subcellular location">
    <subcellularLocation>
        <location evidence="1">Cell membrane</location>
        <topology evidence="1">Single-pass type I membrane protein</topology>
    </subcellularLocation>
</comment>
<evidence type="ECO:0000256" key="5">
    <source>
        <dbReference type="ARBA" id="ARBA00022989"/>
    </source>
</evidence>